<name>A0A6G9H7D1_9ACTN</name>
<dbReference type="KEGG" id="slia:HA039_31375"/>
<protein>
    <submittedName>
        <fullName evidence="2">Uncharacterized protein</fullName>
    </submittedName>
</protein>
<reference evidence="2 3" key="1">
    <citation type="submission" date="2020-03" db="EMBL/GenBank/DDBJ databases">
        <title>A novel species.</title>
        <authorList>
            <person name="Gao J."/>
        </authorList>
    </citation>
    <scope>NUCLEOTIDE SEQUENCE [LARGE SCALE GENOMIC DNA]</scope>
    <source>
        <strain evidence="2 3">QMT-12</strain>
    </source>
</reference>
<gene>
    <name evidence="2" type="ORF">HA039_31375</name>
</gene>
<feature type="region of interest" description="Disordered" evidence="1">
    <location>
        <begin position="444"/>
        <end position="469"/>
    </location>
</feature>
<accession>A0A6G9H7D1</accession>
<dbReference type="Proteomes" id="UP000501179">
    <property type="component" value="Chromosome"/>
</dbReference>
<evidence type="ECO:0000256" key="1">
    <source>
        <dbReference type="SAM" id="MobiDB-lite"/>
    </source>
</evidence>
<evidence type="ECO:0000313" key="2">
    <source>
        <dbReference type="EMBL" id="QIQ06216.1"/>
    </source>
</evidence>
<proteinExistence type="predicted"/>
<dbReference type="SUPFAM" id="SSF51735">
    <property type="entry name" value="NAD(P)-binding Rossmann-fold domains"/>
    <property type="match status" value="1"/>
</dbReference>
<dbReference type="InterPro" id="IPR036291">
    <property type="entry name" value="NAD(P)-bd_dom_sf"/>
</dbReference>
<evidence type="ECO:0000313" key="3">
    <source>
        <dbReference type="Proteomes" id="UP000501179"/>
    </source>
</evidence>
<organism evidence="2 3">
    <name type="scientific">Streptomyces liangshanensis</name>
    <dbReference type="NCBI Taxonomy" id="2717324"/>
    <lineage>
        <taxon>Bacteria</taxon>
        <taxon>Bacillati</taxon>
        <taxon>Actinomycetota</taxon>
        <taxon>Actinomycetes</taxon>
        <taxon>Kitasatosporales</taxon>
        <taxon>Streptomycetaceae</taxon>
        <taxon>Streptomyces</taxon>
    </lineage>
</organism>
<sequence>MVPRDPIQPAHPSERDSVARHLRAHYPELWPPVPVYGAYDRSRMLRCAESIDSVLHKVGCFPDHAEAFERTVGYAERAFDLYEGRREPSYPADRVFLAPSRMADDDPLYGDEFGETLPLLTSLHGLDSGTVRHFLSLLPPSVLCSYQVHDGRQGHIVLAPLNSGLTADLGADRAAETARRVVQDAAVFARDRLGARVAGLGATLPSLTRFGRTVDVPGLVTTTGHGGTVHLIRILARDVAATLLDGSGPLTVGVLGAAGSIGASILAALQQEFPDTPFVACDRPGRLGRVRRVAERQGNPARTLVTADPADLFSRCRLIVSAITEKLDLSRAAAGADLTGTVLIDDSQPGCVARDQWEARGGLLLWPVGSAEAGGPLHRENDLLFGAASGVVHPYDVWGCEAEAAAVALTGEHDAALRAPVTPDDALRVGELCARIGVTAAQPQSYGRPAVPAPVADRKNCGDHGGRAG</sequence>
<feature type="compositionally biased region" description="Basic and acidic residues" evidence="1">
    <location>
        <begin position="456"/>
        <end position="469"/>
    </location>
</feature>
<dbReference type="EMBL" id="CP050177">
    <property type="protein sequence ID" value="QIQ06216.1"/>
    <property type="molecule type" value="Genomic_DNA"/>
</dbReference>
<dbReference type="RefSeq" id="WP_167035082.1">
    <property type="nucleotide sequence ID" value="NZ_CP050177.1"/>
</dbReference>
<dbReference type="AlphaFoldDB" id="A0A6G9H7D1"/>
<keyword evidence="3" id="KW-1185">Reference proteome</keyword>